<evidence type="ECO:0000313" key="1">
    <source>
        <dbReference type="EMBL" id="TFK84160.1"/>
    </source>
</evidence>
<dbReference type="AlphaFoldDB" id="A0A5C3P7F2"/>
<gene>
    <name evidence="1" type="ORF">K466DRAFT_602238</name>
</gene>
<dbReference type="EMBL" id="ML211337">
    <property type="protein sequence ID" value="TFK84160.1"/>
    <property type="molecule type" value="Genomic_DNA"/>
</dbReference>
<organism evidence="1 2">
    <name type="scientific">Polyporus arcularius HHB13444</name>
    <dbReference type="NCBI Taxonomy" id="1314778"/>
    <lineage>
        <taxon>Eukaryota</taxon>
        <taxon>Fungi</taxon>
        <taxon>Dikarya</taxon>
        <taxon>Basidiomycota</taxon>
        <taxon>Agaricomycotina</taxon>
        <taxon>Agaricomycetes</taxon>
        <taxon>Polyporales</taxon>
        <taxon>Polyporaceae</taxon>
        <taxon>Polyporus</taxon>
    </lineage>
</organism>
<evidence type="ECO:0000313" key="2">
    <source>
        <dbReference type="Proteomes" id="UP000308197"/>
    </source>
</evidence>
<sequence>MTRFLHPYPPGVFITGLGHDVTLFVSRYLDIRSLGAMRTGGRTGDRYVAAVLSRRLRELVRDFVDDAEGHFIEELHQTNSVVGSLAAAHFLHPLDCRAPSILAIFAPEKQWFHVVAYLVHVEQCHVKIELQQLNARRSKGERVAILTSSRGKINVVQSRWASPLEPIMNCWQSALYAYVTPTSFCDPYHELTRRKRGLINPRKVFPGLGIPTGQVARLISKWSRRGWDLVQQAEDWGGSPGCGTPEARYCAGTQRYFGDKFCLTGVIAPVEARDVGRLPYNALEEYTVLWWRGGETCGPTCHSGDTEISSAVRVYPTNVLRMGTLDQFDYITDMFVYPIALLQIDQ</sequence>
<reference evidence="1 2" key="1">
    <citation type="journal article" date="2019" name="Nat. Ecol. Evol.">
        <title>Megaphylogeny resolves global patterns of mushroom evolution.</title>
        <authorList>
            <person name="Varga T."/>
            <person name="Krizsan K."/>
            <person name="Foldi C."/>
            <person name="Dima B."/>
            <person name="Sanchez-Garcia M."/>
            <person name="Sanchez-Ramirez S."/>
            <person name="Szollosi G.J."/>
            <person name="Szarkandi J.G."/>
            <person name="Papp V."/>
            <person name="Albert L."/>
            <person name="Andreopoulos W."/>
            <person name="Angelini C."/>
            <person name="Antonin V."/>
            <person name="Barry K.W."/>
            <person name="Bougher N.L."/>
            <person name="Buchanan P."/>
            <person name="Buyck B."/>
            <person name="Bense V."/>
            <person name="Catcheside P."/>
            <person name="Chovatia M."/>
            <person name="Cooper J."/>
            <person name="Damon W."/>
            <person name="Desjardin D."/>
            <person name="Finy P."/>
            <person name="Geml J."/>
            <person name="Haridas S."/>
            <person name="Hughes K."/>
            <person name="Justo A."/>
            <person name="Karasinski D."/>
            <person name="Kautmanova I."/>
            <person name="Kiss B."/>
            <person name="Kocsube S."/>
            <person name="Kotiranta H."/>
            <person name="LaButti K.M."/>
            <person name="Lechner B.E."/>
            <person name="Liimatainen K."/>
            <person name="Lipzen A."/>
            <person name="Lukacs Z."/>
            <person name="Mihaltcheva S."/>
            <person name="Morgado L.N."/>
            <person name="Niskanen T."/>
            <person name="Noordeloos M.E."/>
            <person name="Ohm R.A."/>
            <person name="Ortiz-Santana B."/>
            <person name="Ovrebo C."/>
            <person name="Racz N."/>
            <person name="Riley R."/>
            <person name="Savchenko A."/>
            <person name="Shiryaev A."/>
            <person name="Soop K."/>
            <person name="Spirin V."/>
            <person name="Szebenyi C."/>
            <person name="Tomsovsky M."/>
            <person name="Tulloss R.E."/>
            <person name="Uehling J."/>
            <person name="Grigoriev I.V."/>
            <person name="Vagvolgyi C."/>
            <person name="Papp T."/>
            <person name="Martin F.M."/>
            <person name="Miettinen O."/>
            <person name="Hibbett D.S."/>
            <person name="Nagy L.G."/>
        </authorList>
    </citation>
    <scope>NUCLEOTIDE SEQUENCE [LARGE SCALE GENOMIC DNA]</scope>
    <source>
        <strain evidence="1 2">HHB13444</strain>
    </source>
</reference>
<dbReference type="Proteomes" id="UP000308197">
    <property type="component" value="Unassembled WGS sequence"/>
</dbReference>
<dbReference type="InParanoid" id="A0A5C3P7F2"/>
<protein>
    <submittedName>
        <fullName evidence="1">Uncharacterized protein</fullName>
    </submittedName>
</protein>
<keyword evidence="2" id="KW-1185">Reference proteome</keyword>
<proteinExistence type="predicted"/>
<accession>A0A5C3P7F2</accession>
<name>A0A5C3P7F2_9APHY</name>